<evidence type="ECO:0000313" key="1">
    <source>
        <dbReference type="EMBL" id="MEQ2285851.1"/>
    </source>
</evidence>
<name>A0ABV0XWL6_9TELE</name>
<organism evidence="1 2">
    <name type="scientific">Ameca splendens</name>
    <dbReference type="NCBI Taxonomy" id="208324"/>
    <lineage>
        <taxon>Eukaryota</taxon>
        <taxon>Metazoa</taxon>
        <taxon>Chordata</taxon>
        <taxon>Craniata</taxon>
        <taxon>Vertebrata</taxon>
        <taxon>Euteleostomi</taxon>
        <taxon>Actinopterygii</taxon>
        <taxon>Neopterygii</taxon>
        <taxon>Teleostei</taxon>
        <taxon>Neoteleostei</taxon>
        <taxon>Acanthomorphata</taxon>
        <taxon>Ovalentaria</taxon>
        <taxon>Atherinomorphae</taxon>
        <taxon>Cyprinodontiformes</taxon>
        <taxon>Goodeidae</taxon>
        <taxon>Ameca</taxon>
    </lineage>
</organism>
<keyword evidence="2" id="KW-1185">Reference proteome</keyword>
<dbReference type="EMBL" id="JAHRIP010015056">
    <property type="protein sequence ID" value="MEQ2285851.1"/>
    <property type="molecule type" value="Genomic_DNA"/>
</dbReference>
<proteinExistence type="predicted"/>
<accession>A0ABV0XWL6</accession>
<protein>
    <submittedName>
        <fullName evidence="1">Uncharacterized protein</fullName>
    </submittedName>
</protein>
<sequence length="99" mass="11724">MPKASPDKKLEHYKHFHHLKQQHKKEYGECVKLRGAAQTVMPSQPPALNQTTLQNSFTRAVPYERKSDKWREITKAVAYRFTKDWSSSQLWNKMTLYNC</sequence>
<comment type="caution">
    <text evidence="1">The sequence shown here is derived from an EMBL/GenBank/DDBJ whole genome shotgun (WGS) entry which is preliminary data.</text>
</comment>
<evidence type="ECO:0000313" key="2">
    <source>
        <dbReference type="Proteomes" id="UP001469553"/>
    </source>
</evidence>
<gene>
    <name evidence="1" type="ORF">AMECASPLE_036211</name>
</gene>
<reference evidence="1 2" key="1">
    <citation type="submission" date="2021-06" db="EMBL/GenBank/DDBJ databases">
        <authorList>
            <person name="Palmer J.M."/>
        </authorList>
    </citation>
    <scope>NUCLEOTIDE SEQUENCE [LARGE SCALE GENOMIC DNA]</scope>
    <source>
        <strain evidence="1 2">AS_MEX2019</strain>
        <tissue evidence="1">Muscle</tissue>
    </source>
</reference>
<dbReference type="Proteomes" id="UP001469553">
    <property type="component" value="Unassembled WGS sequence"/>
</dbReference>